<evidence type="ECO:0000313" key="3">
    <source>
        <dbReference type="Proteomes" id="UP000661435"/>
    </source>
</evidence>
<proteinExistence type="predicted"/>
<dbReference type="RefSeq" id="WP_186908164.1">
    <property type="nucleotide sequence ID" value="NZ_JACOPP010000015.1"/>
</dbReference>
<dbReference type="AlphaFoldDB" id="A0A8J6J7K4"/>
<organism evidence="2 3">
    <name type="scientific">Lawsonibacter hominis</name>
    <dbReference type="NCBI Taxonomy" id="2763053"/>
    <lineage>
        <taxon>Bacteria</taxon>
        <taxon>Bacillati</taxon>
        <taxon>Bacillota</taxon>
        <taxon>Clostridia</taxon>
        <taxon>Eubacteriales</taxon>
        <taxon>Oscillospiraceae</taxon>
        <taxon>Lawsonibacter</taxon>
    </lineage>
</organism>
<gene>
    <name evidence="2" type="ORF">H8S57_11130</name>
</gene>
<sequence>MKTKKASILTKLVVLALLIGVASALLNLRGQIQQAQSDLTQAQAEVAAQKQVNADLADAVENSGDPQRQADIARSKLGLVEPGEYVFYFTN</sequence>
<dbReference type="Proteomes" id="UP000661435">
    <property type="component" value="Unassembled WGS sequence"/>
</dbReference>
<evidence type="ECO:0000313" key="2">
    <source>
        <dbReference type="EMBL" id="MBC5734276.1"/>
    </source>
</evidence>
<dbReference type="Pfam" id="PF04977">
    <property type="entry name" value="DivIC"/>
    <property type="match status" value="1"/>
</dbReference>
<dbReference type="EMBL" id="JACOPP010000015">
    <property type="protein sequence ID" value="MBC5734276.1"/>
    <property type="molecule type" value="Genomic_DNA"/>
</dbReference>
<comment type="caution">
    <text evidence="2">The sequence shown here is derived from an EMBL/GenBank/DDBJ whole genome shotgun (WGS) entry which is preliminary data.</text>
</comment>
<accession>A0A8J6J7K4</accession>
<feature type="coiled-coil region" evidence="1">
    <location>
        <begin position="25"/>
        <end position="52"/>
    </location>
</feature>
<keyword evidence="3" id="KW-1185">Reference proteome</keyword>
<name>A0A8J6J7K4_9FIRM</name>
<dbReference type="InterPro" id="IPR007060">
    <property type="entry name" value="FtsL/DivIC"/>
</dbReference>
<protein>
    <submittedName>
        <fullName evidence="2">Septum formation initiator family protein</fullName>
    </submittedName>
</protein>
<reference evidence="2" key="1">
    <citation type="submission" date="2020-08" db="EMBL/GenBank/DDBJ databases">
        <title>Genome public.</title>
        <authorList>
            <person name="Liu C."/>
            <person name="Sun Q."/>
        </authorList>
    </citation>
    <scope>NUCLEOTIDE SEQUENCE</scope>
    <source>
        <strain evidence="2">NSJ-51</strain>
    </source>
</reference>
<evidence type="ECO:0000256" key="1">
    <source>
        <dbReference type="SAM" id="Coils"/>
    </source>
</evidence>
<keyword evidence="1" id="KW-0175">Coiled coil</keyword>